<dbReference type="InterPro" id="IPR002575">
    <property type="entry name" value="Aminoglycoside_PTrfase"/>
</dbReference>
<dbReference type="Gene3D" id="3.90.1200.10">
    <property type="match status" value="1"/>
</dbReference>
<proteinExistence type="inferred from homology"/>
<name>A0ABV7PWL6_9ACTN</name>
<dbReference type="PANTHER" id="PTHR21064:SF6">
    <property type="entry name" value="AMINOGLYCOSIDE PHOSPHOTRANSFERASE DOMAIN-CONTAINING PROTEIN"/>
    <property type="match status" value="1"/>
</dbReference>
<keyword evidence="4" id="KW-1185">Reference proteome</keyword>
<dbReference type="Pfam" id="PF01636">
    <property type="entry name" value="APH"/>
    <property type="match status" value="1"/>
</dbReference>
<organism evidence="3 4">
    <name type="scientific">Glycomyces rhizosphaerae</name>
    <dbReference type="NCBI Taxonomy" id="2054422"/>
    <lineage>
        <taxon>Bacteria</taxon>
        <taxon>Bacillati</taxon>
        <taxon>Actinomycetota</taxon>
        <taxon>Actinomycetes</taxon>
        <taxon>Glycomycetales</taxon>
        <taxon>Glycomycetaceae</taxon>
        <taxon>Glycomyces</taxon>
    </lineage>
</organism>
<reference evidence="4" key="1">
    <citation type="journal article" date="2019" name="Int. J. Syst. Evol. Microbiol.">
        <title>The Global Catalogue of Microorganisms (GCM) 10K type strain sequencing project: providing services to taxonomists for standard genome sequencing and annotation.</title>
        <authorList>
            <consortium name="The Broad Institute Genomics Platform"/>
            <consortium name="The Broad Institute Genome Sequencing Center for Infectious Disease"/>
            <person name="Wu L."/>
            <person name="Ma J."/>
        </authorList>
    </citation>
    <scope>NUCLEOTIDE SEQUENCE [LARGE SCALE GENOMIC DNA]</scope>
    <source>
        <strain evidence="4">CGMCC 4.7396</strain>
    </source>
</reference>
<dbReference type="EMBL" id="JBHRWO010000010">
    <property type="protein sequence ID" value="MFC3492996.1"/>
    <property type="molecule type" value="Genomic_DNA"/>
</dbReference>
<dbReference type="Proteomes" id="UP001595712">
    <property type="component" value="Unassembled WGS sequence"/>
</dbReference>
<dbReference type="InterPro" id="IPR050249">
    <property type="entry name" value="Pseudomonas-type_ThrB"/>
</dbReference>
<dbReference type="SUPFAM" id="SSF56112">
    <property type="entry name" value="Protein kinase-like (PK-like)"/>
    <property type="match status" value="1"/>
</dbReference>
<gene>
    <name evidence="3" type="ORF">ACFO8M_10920</name>
</gene>
<dbReference type="Gene3D" id="3.30.200.20">
    <property type="entry name" value="Phosphorylase Kinase, domain 1"/>
    <property type="match status" value="1"/>
</dbReference>
<sequence length="328" mass="35364">MTGNQIWPNGELRLDLPAFLARFGLEARGEPEPLVGGEDNINARVATDRGDVVVREYVQSPLAKVGAELALVAHLSRGGFPTPAPFTADNGEPAVLVGGKPIAVFPFASGEVPPAMTADLAEQSGALLARMHTATIGRTDDRIPVFDRLGILEQAAHSDVALDGAERWREETRTFLDRHAEALALLAEQPSGPLHHDLHRQNLLVEDGEVTAVLDFDELNHGPLILDLARLFHYAALEQPDRRLPVAIAEAAVAGYQQARPLSATELELLPVAFDLAGIVDAAGFILWAAPCLGIDRVDDCHSWLAHLANRDVLREPPLTFVRGMSGN</sequence>
<evidence type="ECO:0000256" key="1">
    <source>
        <dbReference type="ARBA" id="ARBA00038240"/>
    </source>
</evidence>
<feature type="domain" description="Aminoglycoside phosphotransferase" evidence="2">
    <location>
        <begin position="32"/>
        <end position="262"/>
    </location>
</feature>
<dbReference type="PANTHER" id="PTHR21064">
    <property type="entry name" value="AMINOGLYCOSIDE PHOSPHOTRANSFERASE DOMAIN-CONTAINING PROTEIN-RELATED"/>
    <property type="match status" value="1"/>
</dbReference>
<evidence type="ECO:0000313" key="4">
    <source>
        <dbReference type="Proteomes" id="UP001595712"/>
    </source>
</evidence>
<evidence type="ECO:0000313" key="3">
    <source>
        <dbReference type="EMBL" id="MFC3492996.1"/>
    </source>
</evidence>
<dbReference type="RefSeq" id="WP_387974603.1">
    <property type="nucleotide sequence ID" value="NZ_JBHRWO010000010.1"/>
</dbReference>
<evidence type="ECO:0000259" key="2">
    <source>
        <dbReference type="Pfam" id="PF01636"/>
    </source>
</evidence>
<comment type="caution">
    <text evidence="3">The sequence shown here is derived from an EMBL/GenBank/DDBJ whole genome shotgun (WGS) entry which is preliminary data.</text>
</comment>
<comment type="similarity">
    <text evidence="1">Belongs to the pseudomonas-type ThrB family.</text>
</comment>
<accession>A0ABV7PWL6</accession>
<protein>
    <submittedName>
        <fullName evidence="3">Phosphotransferase</fullName>
    </submittedName>
</protein>
<dbReference type="InterPro" id="IPR011009">
    <property type="entry name" value="Kinase-like_dom_sf"/>
</dbReference>